<dbReference type="PROSITE" id="PS51096">
    <property type="entry name" value="PTS_EIIA_TYPE_4"/>
    <property type="match status" value="1"/>
</dbReference>
<dbReference type="GO" id="GO:0009401">
    <property type="term" value="P:phosphoenolpyruvate-dependent sugar phosphotransferase system"/>
    <property type="evidence" value="ECO:0007669"/>
    <property type="project" value="UniProtKB-KW"/>
</dbReference>
<keyword evidence="7" id="KW-0418">Kinase</keyword>
<dbReference type="GO" id="GO:0005737">
    <property type="term" value="C:cytoplasm"/>
    <property type="evidence" value="ECO:0007669"/>
    <property type="project" value="UniProtKB-SubCell"/>
</dbReference>
<dbReference type="InterPro" id="IPR004701">
    <property type="entry name" value="PTS_EIIA_man-typ"/>
</dbReference>
<gene>
    <name evidence="9" type="ORF">ADU70_2088</name>
    <name evidence="10" type="ORF">ADU72_0561</name>
</gene>
<dbReference type="PANTHER" id="PTHR33799">
    <property type="entry name" value="PTS PERMEASE-RELATED-RELATED"/>
    <property type="match status" value="1"/>
</dbReference>
<evidence type="ECO:0000256" key="1">
    <source>
        <dbReference type="ARBA" id="ARBA00004496"/>
    </source>
</evidence>
<proteinExistence type="predicted"/>
<accession>A0A0R2HEW1</accession>
<protein>
    <submittedName>
        <fullName evidence="9">PTS system, N-acetylgalactosamine-and galactosamine-specific IIA component</fullName>
        <ecNumber evidence="9">2.7.1.69</ecNumber>
    </submittedName>
</protein>
<evidence type="ECO:0000256" key="2">
    <source>
        <dbReference type="ARBA" id="ARBA00022448"/>
    </source>
</evidence>
<dbReference type="Proteomes" id="UP000076405">
    <property type="component" value="Chromosome"/>
</dbReference>
<dbReference type="EC" id="2.7.1.69" evidence="9"/>
<dbReference type="InterPro" id="IPR033887">
    <property type="entry name" value="PTS_IIA_man"/>
</dbReference>
<dbReference type="SUPFAM" id="SSF53062">
    <property type="entry name" value="PTS system fructose IIA component-like"/>
    <property type="match status" value="1"/>
</dbReference>
<keyword evidence="2" id="KW-0813">Transport</keyword>
<dbReference type="EMBL" id="CP012288">
    <property type="protein sequence ID" value="AMV66506.1"/>
    <property type="molecule type" value="Genomic_DNA"/>
</dbReference>
<dbReference type="PANTHER" id="PTHR33799:SF1">
    <property type="entry name" value="PTS SYSTEM MANNOSE-SPECIFIC EIIAB COMPONENT-RELATED"/>
    <property type="match status" value="1"/>
</dbReference>
<dbReference type="CDD" id="cd00006">
    <property type="entry name" value="PTS_IIA_man"/>
    <property type="match status" value="1"/>
</dbReference>
<evidence type="ECO:0000256" key="6">
    <source>
        <dbReference type="ARBA" id="ARBA00022683"/>
    </source>
</evidence>
<evidence type="ECO:0000256" key="3">
    <source>
        <dbReference type="ARBA" id="ARBA00022490"/>
    </source>
</evidence>
<keyword evidence="11" id="KW-1185">Reference proteome</keyword>
<keyword evidence="3" id="KW-0963">Cytoplasm</keyword>
<feature type="domain" description="PTS EIIA type-4" evidence="8">
    <location>
        <begin position="4"/>
        <end position="125"/>
    </location>
</feature>
<keyword evidence="6" id="KW-0598">Phosphotransferase system</keyword>
<dbReference type="AlphaFoldDB" id="A0A0R2HEW1"/>
<dbReference type="RefSeq" id="WP_046872340.1">
    <property type="nucleotide sequence ID" value="NZ_BAAAXI010000011.1"/>
</dbReference>
<dbReference type="GO" id="GO:0016301">
    <property type="term" value="F:kinase activity"/>
    <property type="evidence" value="ECO:0007669"/>
    <property type="project" value="UniProtKB-KW"/>
</dbReference>
<reference evidence="11 12" key="1">
    <citation type="journal article" date="2016" name="PLoS ONE">
        <title>The Identification of Novel Diagnostic Marker Genes for the Detection of Beer Spoiling Pediococcus damnosus Strains Using the BlAst Diagnostic Gene findEr.</title>
        <authorList>
            <person name="Behr J."/>
            <person name="Geissler A.J."/>
            <person name="Schmid J."/>
            <person name="Zehe A."/>
            <person name="Vogel R.F."/>
        </authorList>
    </citation>
    <scope>NUCLEOTIDE SEQUENCE [LARGE SCALE GENOMIC DNA]</scope>
    <source>
        <strain evidence="9 12">TMW 2.1533</strain>
        <strain evidence="10 11">TMW 2.1535</strain>
    </source>
</reference>
<evidence type="ECO:0000256" key="7">
    <source>
        <dbReference type="ARBA" id="ARBA00022777"/>
    </source>
</evidence>
<evidence type="ECO:0000313" key="12">
    <source>
        <dbReference type="Proteomes" id="UP000076405"/>
    </source>
</evidence>
<dbReference type="InterPro" id="IPR036662">
    <property type="entry name" value="PTS_EIIA_man-typ_sf"/>
</dbReference>
<dbReference type="Gene3D" id="3.40.50.510">
    <property type="entry name" value="Phosphotransferase system, mannose-type IIA component"/>
    <property type="match status" value="1"/>
</dbReference>
<dbReference type="GeneID" id="57275838"/>
<keyword evidence="5 9" id="KW-0808">Transferase</keyword>
<name>A0A0R2HEW1_9LACO</name>
<dbReference type="GO" id="GO:0016020">
    <property type="term" value="C:membrane"/>
    <property type="evidence" value="ECO:0007669"/>
    <property type="project" value="InterPro"/>
</dbReference>
<dbReference type="OrthoDB" id="9799827at2"/>
<keyword evidence="4" id="KW-0762">Sugar transport</keyword>
<evidence type="ECO:0000313" key="11">
    <source>
        <dbReference type="Proteomes" id="UP000076244"/>
    </source>
</evidence>
<dbReference type="Proteomes" id="UP000076244">
    <property type="component" value="Chromosome"/>
</dbReference>
<dbReference type="KEGG" id="pdm:ADU72_0561"/>
<organism evidence="9 12">
    <name type="scientific">Pediococcus damnosus</name>
    <dbReference type="NCBI Taxonomy" id="51663"/>
    <lineage>
        <taxon>Bacteria</taxon>
        <taxon>Bacillati</taxon>
        <taxon>Bacillota</taxon>
        <taxon>Bacilli</taxon>
        <taxon>Lactobacillales</taxon>
        <taxon>Lactobacillaceae</taxon>
        <taxon>Pediococcus</taxon>
    </lineage>
</organism>
<dbReference type="EMBL" id="CP012275">
    <property type="protein sequence ID" value="AMV63554.1"/>
    <property type="molecule type" value="Genomic_DNA"/>
</dbReference>
<evidence type="ECO:0000256" key="5">
    <source>
        <dbReference type="ARBA" id="ARBA00022679"/>
    </source>
</evidence>
<comment type="subcellular location">
    <subcellularLocation>
        <location evidence="1">Cytoplasm</location>
    </subcellularLocation>
</comment>
<evidence type="ECO:0000313" key="10">
    <source>
        <dbReference type="EMBL" id="AMV66506.1"/>
    </source>
</evidence>
<dbReference type="InterPro" id="IPR051471">
    <property type="entry name" value="Bacterial_PTS_sugar_comp"/>
</dbReference>
<dbReference type="Pfam" id="PF03610">
    <property type="entry name" value="EIIA-man"/>
    <property type="match status" value="1"/>
</dbReference>
<sequence>MNDKINVIVSGHGKFATGMQGALHLLTKIPDTFQFVDFEEGLSDDDLRKKFQAILNEHAGEQILFFTDLLGGTPYKVAAEFAVKSDNTELVAGCNLGSLLETIYMQFDSASALADALVTYTKSGIDKFSMDTATTSDNNTNDFADGI</sequence>
<evidence type="ECO:0000313" key="9">
    <source>
        <dbReference type="EMBL" id="AMV63554.1"/>
    </source>
</evidence>
<evidence type="ECO:0000259" key="8">
    <source>
        <dbReference type="PROSITE" id="PS51096"/>
    </source>
</evidence>
<evidence type="ECO:0000256" key="4">
    <source>
        <dbReference type="ARBA" id="ARBA00022597"/>
    </source>
</evidence>